<accession>A0A096BSM5</accession>
<feature type="compositionally biased region" description="Polar residues" evidence="1">
    <location>
        <begin position="268"/>
        <end position="282"/>
    </location>
</feature>
<name>A0A096BSM5_9BACT</name>
<dbReference type="RefSeq" id="WP_036865802.1">
    <property type="nucleotide sequence ID" value="NZ_JRNQ01000004.1"/>
</dbReference>
<reference evidence="2 3" key="1">
    <citation type="submission" date="2014-07" db="EMBL/GenBank/DDBJ databases">
        <authorList>
            <person name="McCorrison J."/>
            <person name="Sanka R."/>
            <person name="Torralba M."/>
            <person name="Gillis M."/>
            <person name="Haft D.H."/>
            <person name="Methe B."/>
            <person name="Sutton G."/>
            <person name="Nelson K.E."/>
        </authorList>
    </citation>
    <scope>NUCLEOTIDE SEQUENCE [LARGE SCALE GENOMIC DNA]</scope>
    <source>
        <strain evidence="2 3">DNF00320</strain>
    </source>
</reference>
<keyword evidence="2" id="KW-0131">Cell cycle</keyword>
<evidence type="ECO:0000313" key="3">
    <source>
        <dbReference type="Proteomes" id="UP000029525"/>
    </source>
</evidence>
<dbReference type="AlphaFoldDB" id="A0A096BSM5"/>
<organism evidence="2 3">
    <name type="scientific">Prevotella bivia DNF00320</name>
    <dbReference type="NCBI Taxonomy" id="1401068"/>
    <lineage>
        <taxon>Bacteria</taxon>
        <taxon>Pseudomonadati</taxon>
        <taxon>Bacteroidota</taxon>
        <taxon>Bacteroidia</taxon>
        <taxon>Bacteroidales</taxon>
        <taxon>Prevotellaceae</taxon>
        <taxon>Prevotella</taxon>
    </lineage>
</organism>
<feature type="compositionally biased region" description="Basic and acidic residues" evidence="1">
    <location>
        <begin position="283"/>
        <end position="302"/>
    </location>
</feature>
<feature type="region of interest" description="Disordered" evidence="1">
    <location>
        <begin position="268"/>
        <end position="312"/>
    </location>
</feature>
<proteinExistence type="predicted"/>
<evidence type="ECO:0000313" key="2">
    <source>
        <dbReference type="EMBL" id="KGF45697.1"/>
    </source>
</evidence>
<dbReference type="Proteomes" id="UP000029525">
    <property type="component" value="Unassembled WGS sequence"/>
</dbReference>
<gene>
    <name evidence="2" type="ORF">HMPREF0647_00885</name>
</gene>
<comment type="caution">
    <text evidence="2">The sequence shown here is derived from an EMBL/GenBank/DDBJ whole genome shotgun (WGS) entry which is preliminary data.</text>
</comment>
<dbReference type="GO" id="GO:0051301">
    <property type="term" value="P:cell division"/>
    <property type="evidence" value="ECO:0007669"/>
    <property type="project" value="UniProtKB-KW"/>
</dbReference>
<evidence type="ECO:0000256" key="1">
    <source>
        <dbReference type="SAM" id="MobiDB-lite"/>
    </source>
</evidence>
<dbReference type="EMBL" id="JRNQ01000004">
    <property type="protein sequence ID" value="KGF45697.1"/>
    <property type="molecule type" value="Genomic_DNA"/>
</dbReference>
<dbReference type="OrthoDB" id="1466667at2"/>
<keyword evidence="2" id="KW-0132">Cell division</keyword>
<sequence>MYIKWKKIIIGSLDVLLAVYLVLAVTSWNKPNERETVCNEVNINISDTNNAGFLSATEVKDILTKAKLYPLNKAMQGVSPRRIEETLKTGPFIKTAQCYKTTAGQVVINITQRMPIIRIKSDIGDDYYLDDNGGILPNSKYTSDLIIATGNINKHFAQYYLTSLAKVINASPFWLNQIEQIHVLPDKGIELVPRVGNQIIFLGYLPYGKYKSARERSIRVFVSKKLERLHKFYKYGLSQVGWNLYNYIDLEFDNQIVCKKNVEDEAKTTVQTSESNATTSQQQKEEVFEKKPSEIKKEKRADVPMAEEGPTV</sequence>
<protein>
    <submittedName>
        <fullName evidence="2">Cell division protein FtsQ</fullName>
    </submittedName>
</protein>